<keyword evidence="2" id="KW-0812">Transmembrane</keyword>
<evidence type="ECO:0000256" key="1">
    <source>
        <dbReference type="ARBA" id="ARBA00023157"/>
    </source>
</evidence>
<keyword evidence="2" id="KW-1133">Transmembrane helix</keyword>
<accession>A0A7S3XUC0</accession>
<feature type="domain" description="Thioredoxin" evidence="3">
    <location>
        <begin position="49"/>
        <end position="190"/>
    </location>
</feature>
<dbReference type="Pfam" id="PF00085">
    <property type="entry name" value="Thioredoxin"/>
    <property type="match status" value="1"/>
</dbReference>
<evidence type="ECO:0000256" key="2">
    <source>
        <dbReference type="SAM" id="Phobius"/>
    </source>
</evidence>
<dbReference type="Gene3D" id="3.40.30.10">
    <property type="entry name" value="Glutaredoxin"/>
    <property type="match status" value="1"/>
</dbReference>
<dbReference type="EMBL" id="HBIU01024149">
    <property type="protein sequence ID" value="CAE0632511.1"/>
    <property type="molecule type" value="Transcribed_RNA"/>
</dbReference>
<dbReference type="CDD" id="cd02947">
    <property type="entry name" value="TRX_family"/>
    <property type="match status" value="1"/>
</dbReference>
<evidence type="ECO:0000313" key="4">
    <source>
        <dbReference type="EMBL" id="CAE0632511.1"/>
    </source>
</evidence>
<dbReference type="SUPFAM" id="SSF52833">
    <property type="entry name" value="Thioredoxin-like"/>
    <property type="match status" value="1"/>
</dbReference>
<dbReference type="InterPro" id="IPR036249">
    <property type="entry name" value="Thioredoxin-like_sf"/>
</dbReference>
<protein>
    <recommendedName>
        <fullName evidence="3">Thioredoxin domain-containing protein</fullName>
    </recommendedName>
</protein>
<keyword evidence="1" id="KW-1015">Disulfide bond</keyword>
<dbReference type="PROSITE" id="PS51352">
    <property type="entry name" value="THIOREDOXIN_2"/>
    <property type="match status" value="1"/>
</dbReference>
<dbReference type="PANTHER" id="PTHR46115">
    <property type="entry name" value="THIOREDOXIN-LIKE PROTEIN 1"/>
    <property type="match status" value="1"/>
</dbReference>
<proteinExistence type="predicted"/>
<feature type="transmembrane region" description="Helical" evidence="2">
    <location>
        <begin position="6"/>
        <end position="24"/>
    </location>
</feature>
<gene>
    <name evidence="4" type="ORF">HAKA00212_LOCUS11220</name>
</gene>
<sequence length="191" mass="21283">MPLCCLGPICIPWTAIWPLLLFLWRPIRTTFLKYFNPELLEKEKRAVQEKKANAAPAFNPTKAQSCCTQQQCGSKEEEEEDPVVIEITTMDDWEATLAKTGALGRTLFVDFNGTWCKPCKRIRPHFDALSLKYPADKFVSINVDELSDLAADVGVISLPTFVAFKAGEPVGRFSGATETKLTALVEEHNSS</sequence>
<keyword evidence="2" id="KW-0472">Membrane</keyword>
<name>A0A7S3XUC0_HETAK</name>
<organism evidence="4">
    <name type="scientific">Heterosigma akashiwo</name>
    <name type="common">Chromophytic alga</name>
    <name type="synonym">Heterosigma carterae</name>
    <dbReference type="NCBI Taxonomy" id="2829"/>
    <lineage>
        <taxon>Eukaryota</taxon>
        <taxon>Sar</taxon>
        <taxon>Stramenopiles</taxon>
        <taxon>Ochrophyta</taxon>
        <taxon>Raphidophyceae</taxon>
        <taxon>Chattonellales</taxon>
        <taxon>Chattonellaceae</taxon>
        <taxon>Heterosigma</taxon>
    </lineage>
</organism>
<evidence type="ECO:0000259" key="3">
    <source>
        <dbReference type="PROSITE" id="PS51352"/>
    </source>
</evidence>
<dbReference type="InterPro" id="IPR013766">
    <property type="entry name" value="Thioredoxin_domain"/>
</dbReference>
<reference evidence="4" key="1">
    <citation type="submission" date="2021-01" db="EMBL/GenBank/DDBJ databases">
        <authorList>
            <person name="Corre E."/>
            <person name="Pelletier E."/>
            <person name="Niang G."/>
            <person name="Scheremetjew M."/>
            <person name="Finn R."/>
            <person name="Kale V."/>
            <person name="Holt S."/>
            <person name="Cochrane G."/>
            <person name="Meng A."/>
            <person name="Brown T."/>
            <person name="Cohen L."/>
        </authorList>
    </citation>
    <scope>NUCLEOTIDE SEQUENCE</scope>
    <source>
        <strain evidence="4">CCMP3107</strain>
    </source>
</reference>
<dbReference type="AlphaFoldDB" id="A0A7S3XUC0"/>